<dbReference type="Proteomes" id="UP000887116">
    <property type="component" value="Unassembled WGS sequence"/>
</dbReference>
<dbReference type="AlphaFoldDB" id="A0A8X6K489"/>
<evidence type="ECO:0000256" key="1">
    <source>
        <dbReference type="SAM" id="Coils"/>
    </source>
</evidence>
<feature type="coiled-coil region" evidence="1">
    <location>
        <begin position="361"/>
        <end position="470"/>
    </location>
</feature>
<protein>
    <submittedName>
        <fullName evidence="2">Uncharacterized protein</fullName>
    </submittedName>
</protein>
<feature type="coiled-coil region" evidence="1">
    <location>
        <begin position="162"/>
        <end position="217"/>
    </location>
</feature>
<accession>A0A8X6K489</accession>
<feature type="coiled-coil region" evidence="1">
    <location>
        <begin position="242"/>
        <end position="290"/>
    </location>
</feature>
<comment type="caution">
    <text evidence="2">The sequence shown here is derived from an EMBL/GenBank/DDBJ whole genome shotgun (WGS) entry which is preliminary data.</text>
</comment>
<evidence type="ECO:0000313" key="3">
    <source>
        <dbReference type="Proteomes" id="UP000887116"/>
    </source>
</evidence>
<gene>
    <name evidence="2" type="primary">AVEN_18372_1</name>
    <name evidence="2" type="ORF">TNCT_178641</name>
</gene>
<dbReference type="OrthoDB" id="264785at2759"/>
<sequence>MDKRKRAPKLDETEHNELKIAIIALRELIKDSTFSKQRKTLEDIQKTVEKAVENERKLNAKCLRLQSEVAANASKIKAAIQLSEEDKNTIDTLQEELEKAWKIKEDLRLERSKNTQAFSPLGHSFQQRSTQTEILQNNVINPSLQRKISNLDETEKLWASEKQTLQKNLDLHVKAAESLKAEVRQLQQQIKNMNSILSEKDKTIKQLETNVKVMEELNNTKELGEGDHDTIMTEIENNKLQIFELEEEITNQEKCIEELTKENRLKTARLEEMEREVVVLKKSNESLAKNPAFHLMEKEHKEQGKKCMNKNHKSIERHLSKLTIRENEFSVKLKVLELSLVEKTNLLYSVQNDNSILRSALHEKIQMCKILTEQCNDLKDEISKSRKTMKELENIRNKHVLIIRKLENKNYELAKELAVYDHKKYPEEIKCLENELCTAKENSQRAKNALSDLNREMQELKTTFAETMEHLKESMQRISSIQASNDTVTETRLKYHTGNSMLYKENQNMQILVLTLKEKIEKLVEYCKELMMEKYKLFDKLECQKNCLNSTSKETKCIGTDVAYFEVGRSCEIVQTSYDESRHCLSDTNYNMLTENLSEHSETEQQIEDIGSNEYETYMSLMKEKTFLSDVQVHTSKSYPELDSEATGIHSQGSSCPAIETHLTKDEERSRVKLLSNEDKRTEDMKLETDCSNKNANSMRSMLEKTMKSKSVTSQDLMKYRSQLRMKQKRLDFMTMEIAGSSSDFSASKDVSLRGYQRKNPKLLPEKKISFGKM</sequence>
<reference evidence="2" key="1">
    <citation type="submission" date="2020-07" db="EMBL/GenBank/DDBJ databases">
        <title>Multicomponent nature underlies the extraordinary mechanical properties of spider dragline silk.</title>
        <authorList>
            <person name="Kono N."/>
            <person name="Nakamura H."/>
            <person name="Mori M."/>
            <person name="Yoshida Y."/>
            <person name="Ohtoshi R."/>
            <person name="Malay A.D."/>
            <person name="Moran D.A.P."/>
            <person name="Tomita M."/>
            <person name="Numata K."/>
            <person name="Arakawa K."/>
        </authorList>
    </citation>
    <scope>NUCLEOTIDE SEQUENCE</scope>
</reference>
<keyword evidence="3" id="KW-1185">Reference proteome</keyword>
<proteinExistence type="predicted"/>
<name>A0A8X6K489_TRICU</name>
<evidence type="ECO:0000313" key="2">
    <source>
        <dbReference type="EMBL" id="GFR30306.1"/>
    </source>
</evidence>
<feature type="coiled-coil region" evidence="1">
    <location>
        <begin position="41"/>
        <end position="110"/>
    </location>
</feature>
<dbReference type="EMBL" id="BMAO01009352">
    <property type="protein sequence ID" value="GFR30306.1"/>
    <property type="molecule type" value="Genomic_DNA"/>
</dbReference>
<organism evidence="2 3">
    <name type="scientific">Trichonephila clavata</name>
    <name type="common">Joro spider</name>
    <name type="synonym">Nephila clavata</name>
    <dbReference type="NCBI Taxonomy" id="2740835"/>
    <lineage>
        <taxon>Eukaryota</taxon>
        <taxon>Metazoa</taxon>
        <taxon>Ecdysozoa</taxon>
        <taxon>Arthropoda</taxon>
        <taxon>Chelicerata</taxon>
        <taxon>Arachnida</taxon>
        <taxon>Araneae</taxon>
        <taxon>Araneomorphae</taxon>
        <taxon>Entelegynae</taxon>
        <taxon>Araneoidea</taxon>
        <taxon>Nephilidae</taxon>
        <taxon>Trichonephila</taxon>
    </lineage>
</organism>
<keyword evidence="1" id="KW-0175">Coiled coil</keyword>